<dbReference type="GO" id="GO:0006820">
    <property type="term" value="P:monoatomic anion transport"/>
    <property type="evidence" value="ECO:0007669"/>
    <property type="project" value="TreeGrafter"/>
</dbReference>
<dbReference type="InterPro" id="IPR011701">
    <property type="entry name" value="MFS"/>
</dbReference>
<feature type="transmembrane region" description="Helical" evidence="8">
    <location>
        <begin position="590"/>
        <end position="610"/>
    </location>
</feature>
<dbReference type="PANTHER" id="PTHR11662:SF77">
    <property type="entry name" value="MAJOR FACILITATOR SUPERFAMILY TRANSPORTER 17, ISOFORM F"/>
    <property type="match status" value="1"/>
</dbReference>
<dbReference type="Pfam" id="PF07690">
    <property type="entry name" value="MFS_1"/>
    <property type="match status" value="2"/>
</dbReference>
<reference evidence="10" key="1">
    <citation type="submission" date="2018-04" db="EMBL/GenBank/DDBJ databases">
        <authorList>
            <person name="Go L.Y."/>
            <person name="Mitchell J.A."/>
        </authorList>
    </citation>
    <scope>NUCLEOTIDE SEQUENCE</scope>
    <source>
        <tissue evidence="10">Whole organism</tissue>
    </source>
</reference>
<feature type="transmembrane region" description="Helical" evidence="8">
    <location>
        <begin position="223"/>
        <end position="242"/>
    </location>
</feature>
<feature type="transmembrane region" description="Helical" evidence="8">
    <location>
        <begin position="498"/>
        <end position="518"/>
    </location>
</feature>
<feature type="transmembrane region" description="Helical" evidence="8">
    <location>
        <begin position="814"/>
        <end position="839"/>
    </location>
</feature>
<dbReference type="InterPro" id="IPR036259">
    <property type="entry name" value="MFS_trans_sf"/>
</dbReference>
<dbReference type="GO" id="GO:0015293">
    <property type="term" value="F:symporter activity"/>
    <property type="evidence" value="ECO:0007669"/>
    <property type="project" value="UniProtKB-KW"/>
</dbReference>
<evidence type="ECO:0000256" key="5">
    <source>
        <dbReference type="ARBA" id="ARBA00022989"/>
    </source>
</evidence>
<feature type="transmembrane region" description="Helical" evidence="8">
    <location>
        <begin position="418"/>
        <end position="436"/>
    </location>
</feature>
<dbReference type="VEuPathDB" id="VectorBase:CSON009539"/>
<feature type="transmembrane region" description="Helical" evidence="8">
    <location>
        <begin position="198"/>
        <end position="217"/>
    </location>
</feature>
<feature type="transmembrane region" description="Helical" evidence="8">
    <location>
        <begin position="286"/>
        <end position="306"/>
    </location>
</feature>
<dbReference type="CDD" id="cd17318">
    <property type="entry name" value="MFS_SLC17"/>
    <property type="match status" value="2"/>
</dbReference>
<feature type="transmembrane region" description="Helical" evidence="8">
    <location>
        <begin position="851"/>
        <end position="869"/>
    </location>
</feature>
<keyword evidence="4" id="KW-0769">Symport</keyword>
<keyword evidence="3 8" id="KW-0812">Transmembrane</keyword>
<feature type="transmembrane region" description="Helical" evidence="8">
    <location>
        <begin position="165"/>
        <end position="186"/>
    </location>
</feature>
<dbReference type="FunFam" id="1.20.1250.20:FF:000003">
    <property type="entry name" value="Solute carrier family 17 member 3"/>
    <property type="match status" value="2"/>
</dbReference>
<feature type="transmembrane region" description="Helical" evidence="8">
    <location>
        <begin position="456"/>
        <end position="477"/>
    </location>
</feature>
<feature type="transmembrane region" description="Helical" evidence="8">
    <location>
        <begin position="774"/>
        <end position="794"/>
    </location>
</feature>
<dbReference type="PANTHER" id="PTHR11662">
    <property type="entry name" value="SOLUTE CARRIER FAMILY 17"/>
    <property type="match status" value="1"/>
</dbReference>
<proteinExistence type="predicted"/>
<feature type="region of interest" description="Disordered" evidence="7">
    <location>
        <begin position="977"/>
        <end position="1002"/>
    </location>
</feature>
<evidence type="ECO:0000256" key="6">
    <source>
        <dbReference type="ARBA" id="ARBA00023136"/>
    </source>
</evidence>
<gene>
    <name evidence="10" type="primary">CSON009539</name>
</gene>
<evidence type="ECO:0000259" key="9">
    <source>
        <dbReference type="PROSITE" id="PS50850"/>
    </source>
</evidence>
<accession>A0A336K366</accession>
<dbReference type="InterPro" id="IPR020846">
    <property type="entry name" value="MFS_dom"/>
</dbReference>
<keyword evidence="2" id="KW-0813">Transport</keyword>
<feature type="transmembrane region" description="Helical" evidence="8">
    <location>
        <begin position="711"/>
        <end position="730"/>
    </location>
</feature>
<comment type="subcellular location">
    <subcellularLocation>
        <location evidence="1">Membrane</location>
        <topology evidence="1">Multi-pass membrane protein</topology>
    </subcellularLocation>
</comment>
<feature type="transmembrane region" description="Helical" evidence="8">
    <location>
        <begin position="939"/>
        <end position="960"/>
    </location>
</feature>
<feature type="transmembrane region" description="Helical" evidence="8">
    <location>
        <begin position="622"/>
        <end position="641"/>
    </location>
</feature>
<feature type="transmembrane region" description="Helical" evidence="8">
    <location>
        <begin position="387"/>
        <end position="406"/>
    </location>
</feature>
<feature type="transmembrane region" description="Helical" evidence="8">
    <location>
        <begin position="363"/>
        <end position="381"/>
    </location>
</feature>
<evidence type="ECO:0000313" key="11">
    <source>
        <dbReference type="EMBL" id="SSX18364.1"/>
    </source>
</evidence>
<feature type="transmembrane region" description="Helical" evidence="8">
    <location>
        <begin position="686"/>
        <end position="705"/>
    </location>
</feature>
<dbReference type="SUPFAM" id="SSF103473">
    <property type="entry name" value="MFS general substrate transporter"/>
    <property type="match status" value="2"/>
</dbReference>
<feature type="transmembrane region" description="Helical" evidence="8">
    <location>
        <begin position="134"/>
        <end position="153"/>
    </location>
</feature>
<feature type="transmembrane region" description="Helical" evidence="8">
    <location>
        <begin position="326"/>
        <end position="351"/>
    </location>
</feature>
<dbReference type="Gene3D" id="1.20.1250.20">
    <property type="entry name" value="MFS general substrate transporter like domains"/>
    <property type="match status" value="4"/>
</dbReference>
<evidence type="ECO:0000256" key="3">
    <source>
        <dbReference type="ARBA" id="ARBA00022692"/>
    </source>
</evidence>
<evidence type="ECO:0000256" key="8">
    <source>
        <dbReference type="SAM" id="Phobius"/>
    </source>
</evidence>
<feature type="transmembrane region" description="Helical" evidence="8">
    <location>
        <begin position="875"/>
        <end position="898"/>
    </location>
</feature>
<organism evidence="10">
    <name type="scientific">Culicoides sonorensis</name>
    <name type="common">Biting midge</name>
    <dbReference type="NCBI Taxonomy" id="179676"/>
    <lineage>
        <taxon>Eukaryota</taxon>
        <taxon>Metazoa</taxon>
        <taxon>Ecdysozoa</taxon>
        <taxon>Arthropoda</taxon>
        <taxon>Hexapoda</taxon>
        <taxon>Insecta</taxon>
        <taxon>Pterygota</taxon>
        <taxon>Neoptera</taxon>
        <taxon>Endopterygota</taxon>
        <taxon>Diptera</taxon>
        <taxon>Nematocera</taxon>
        <taxon>Chironomoidea</taxon>
        <taxon>Ceratopogonidae</taxon>
        <taxon>Ceratopogoninae</taxon>
        <taxon>Culicoides</taxon>
        <taxon>Monoculicoides</taxon>
    </lineage>
</organism>
<evidence type="ECO:0000256" key="7">
    <source>
        <dbReference type="SAM" id="MobiDB-lite"/>
    </source>
</evidence>
<dbReference type="InterPro" id="IPR050382">
    <property type="entry name" value="MFS_Na/Anion_cotransporter"/>
</dbReference>
<dbReference type="GO" id="GO:0016020">
    <property type="term" value="C:membrane"/>
    <property type="evidence" value="ECO:0007669"/>
    <property type="project" value="UniProtKB-SubCell"/>
</dbReference>
<feature type="domain" description="Major facilitator superfamily (MFS) profile" evidence="9">
    <location>
        <begin position="14"/>
        <end position="480"/>
    </location>
</feature>
<name>A0A336K366_CULSO</name>
<evidence type="ECO:0000256" key="1">
    <source>
        <dbReference type="ARBA" id="ARBA00004141"/>
    </source>
</evidence>
<protein>
    <submittedName>
        <fullName evidence="10">CSON009539 protein</fullName>
    </submittedName>
</protein>
<evidence type="ECO:0000313" key="10">
    <source>
        <dbReference type="EMBL" id="SSW97978.1"/>
    </source>
</evidence>
<dbReference type="EMBL" id="UFQS01000037">
    <property type="protein sequence ID" value="SSW97978.1"/>
    <property type="molecule type" value="Genomic_DNA"/>
</dbReference>
<feature type="transmembrane region" description="Helical" evidence="8">
    <location>
        <begin position="102"/>
        <end position="122"/>
    </location>
</feature>
<keyword evidence="6 8" id="KW-0472">Membrane</keyword>
<sequence>MVSELLEKIPARLVLYFLSWSGFLVSFMMRNDMNFALVAMVGSNNTEIYNDNNNSYLSSNISMGHNNNSINESSSMLLKNNQSHEKETEDLGYKGEFDWSTYVQSMIISVFYWWYVVSQVVGGVATQYFGTKNVFGWSQFATAASSLLIPLAADTNYVLVIILRSIQGFASGLTWPAMYAIVGVWIPPIERSRFMSSFQGFSIGIGLTYPICGFIIAHFGWRYVFYFTGGVGMIWCVIWYFLAFNSPAEHPRISEQEREYIDLNVSNDIKDGQGMKVPWKSIFTSLPAWSIGITTFGRIWVHYTFIIGGPNYMKNILHFSIQKNGFLSGAPFLCSYLSSVVFCYLADVLVTCNFMSLTNVRKVFTAMSQIIPGLLTLLIGYLGDNLILILTMWFIAVSFITASYAGAMASIVDIAPNLAGPVLAFCQTIHMSASFLQPIVAGLLIQDNTSLSQWQFSFGLASVIAIVTYLMFQIYGTSEIQKWNYPRESSLPSEEKKIPARLVLYFLSWSGFLVSFMMRNDMNFALVAMVGSNNTEIYNDNNSYLSSNISMGHNNNSINESSSMLLKNNQSHEKETEDLGYKGEFDWSTYVQSMIISVFYWWYVVSQVVGGVATQYFGTKNVFGWSQFATAASSLLIPLAADTNYVLVIILRSIQGFASGLTWPAMYAIVGVWIPPIERSRFMSSFQGFSIGIGLTYPICGFIIAHFGWRYVFYFTGGVGMIWCVIWYFLAFNSPAEHPRISEQEREYIDLNVSNDIKDGQGMKVPWKSIFTSLPAWSIGITTFGRIWVHYTFIIGGPNYMKNILHFSIQKNGFLSGAPFLCSYLSSVVFCYLADVLVTCNFMSLTNVRKVFTAMSQIIPGLLTLLIGYLGDNLILILTMWFIAVSFITASYAGAMASIVDIAPNLAGPVLAFCQTIHMSASFLQPIVAGLLIQDNTSLSQWQFSFGLASVIAIVTYLMFQIYGTSEIQKWNYPRESSLPSEESQEILQKPGIKTTNEEYED</sequence>
<dbReference type="AlphaFoldDB" id="A0A336K366"/>
<feature type="transmembrane region" description="Helical" evidence="8">
    <location>
        <begin position="653"/>
        <end position="674"/>
    </location>
</feature>
<feature type="domain" description="Major facilitator superfamily (MFS) profile" evidence="9">
    <location>
        <begin position="503"/>
        <end position="968"/>
    </location>
</feature>
<keyword evidence="5 8" id="KW-1133">Transmembrane helix</keyword>
<evidence type="ECO:0000256" key="4">
    <source>
        <dbReference type="ARBA" id="ARBA00022847"/>
    </source>
</evidence>
<dbReference type="PROSITE" id="PS50850">
    <property type="entry name" value="MFS"/>
    <property type="match status" value="2"/>
</dbReference>
<feature type="transmembrane region" description="Helical" evidence="8">
    <location>
        <begin position="12"/>
        <end position="29"/>
    </location>
</feature>
<reference evidence="11" key="2">
    <citation type="submission" date="2018-07" db="EMBL/GenBank/DDBJ databases">
        <authorList>
            <person name="Quirk P.G."/>
            <person name="Krulwich T.A."/>
        </authorList>
    </citation>
    <scope>NUCLEOTIDE SEQUENCE</scope>
</reference>
<dbReference type="EMBL" id="UFQT01000037">
    <property type="protein sequence ID" value="SSX18364.1"/>
    <property type="molecule type" value="Genomic_DNA"/>
</dbReference>
<evidence type="ECO:0000256" key="2">
    <source>
        <dbReference type="ARBA" id="ARBA00022448"/>
    </source>
</evidence>